<comment type="caution">
    <text evidence="2">The sequence shown here is derived from an EMBL/GenBank/DDBJ whole genome shotgun (WGS) entry which is preliminary data.</text>
</comment>
<feature type="compositionally biased region" description="Polar residues" evidence="1">
    <location>
        <begin position="39"/>
        <end position="53"/>
    </location>
</feature>
<proteinExistence type="predicted"/>
<organism evidence="2 3">
    <name type="scientific">Austropuccinia psidii MF-1</name>
    <dbReference type="NCBI Taxonomy" id="1389203"/>
    <lineage>
        <taxon>Eukaryota</taxon>
        <taxon>Fungi</taxon>
        <taxon>Dikarya</taxon>
        <taxon>Basidiomycota</taxon>
        <taxon>Pucciniomycotina</taxon>
        <taxon>Pucciniomycetes</taxon>
        <taxon>Pucciniales</taxon>
        <taxon>Sphaerophragmiaceae</taxon>
        <taxon>Austropuccinia</taxon>
    </lineage>
</organism>
<reference evidence="2" key="1">
    <citation type="submission" date="2021-03" db="EMBL/GenBank/DDBJ databases">
        <title>Draft genome sequence of rust myrtle Austropuccinia psidii MF-1, a brazilian biotype.</title>
        <authorList>
            <person name="Quecine M.C."/>
            <person name="Pachon D.M.R."/>
            <person name="Bonatelli M.L."/>
            <person name="Correr F.H."/>
            <person name="Franceschini L.M."/>
            <person name="Leite T.F."/>
            <person name="Margarido G.R.A."/>
            <person name="Almeida C.A."/>
            <person name="Ferrarezi J.A."/>
            <person name="Labate C.A."/>
        </authorList>
    </citation>
    <scope>NUCLEOTIDE SEQUENCE</scope>
    <source>
        <strain evidence="2">MF-1</strain>
    </source>
</reference>
<gene>
    <name evidence="2" type="ORF">O181_066705</name>
</gene>
<dbReference type="AlphaFoldDB" id="A0A9Q3I5C9"/>
<protein>
    <submittedName>
        <fullName evidence="2">Uncharacterized protein</fullName>
    </submittedName>
</protein>
<keyword evidence="3" id="KW-1185">Reference proteome</keyword>
<dbReference type="Proteomes" id="UP000765509">
    <property type="component" value="Unassembled WGS sequence"/>
</dbReference>
<evidence type="ECO:0000256" key="1">
    <source>
        <dbReference type="SAM" id="MobiDB-lite"/>
    </source>
</evidence>
<feature type="region of interest" description="Disordered" evidence="1">
    <location>
        <begin position="1"/>
        <end position="110"/>
    </location>
</feature>
<evidence type="ECO:0000313" key="3">
    <source>
        <dbReference type="Proteomes" id="UP000765509"/>
    </source>
</evidence>
<evidence type="ECO:0000313" key="2">
    <source>
        <dbReference type="EMBL" id="MBW0526990.1"/>
    </source>
</evidence>
<name>A0A9Q3I5C9_9BASI</name>
<accession>A0A9Q3I5C9</accession>
<feature type="compositionally biased region" description="Polar residues" evidence="1">
    <location>
        <begin position="76"/>
        <end position="91"/>
    </location>
</feature>
<sequence>MAFLGHLGPPQPLRPMVQSPWDHQAPFGPNPMGPRGQLISPQGQVGPKTQPTQKWPKDLKTQNWPQFSPWPLATTRGHQLSSKQGFPSSSGEDFPFINEPCTQGSRSGPDYVIPNQVPNPSQIPKEDFSAIQSGNSLVATRRQFEDPNHLVLKELGCQFSSGLL</sequence>
<dbReference type="EMBL" id="AVOT02033130">
    <property type="protein sequence ID" value="MBW0526990.1"/>
    <property type="molecule type" value="Genomic_DNA"/>
</dbReference>